<evidence type="ECO:0000313" key="1">
    <source>
        <dbReference type="EMBL" id="AKH46818.1"/>
    </source>
</evidence>
<protein>
    <submittedName>
        <fullName evidence="1">Uncharacterized protein</fullName>
    </submittedName>
</protein>
<reference evidence="1" key="1">
    <citation type="journal article" date="2015" name="Front. Microbiol.">
        <title>Combining genomic sequencing methods to explore viral diversity and reveal potential virus-host interactions.</title>
        <authorList>
            <person name="Chow C.E."/>
            <person name="Winget D.M."/>
            <person name="White R.A.III."/>
            <person name="Hallam S.J."/>
            <person name="Suttle C.A."/>
        </authorList>
    </citation>
    <scope>NUCLEOTIDE SEQUENCE</scope>
    <source>
        <strain evidence="1">Anoxic2_2</strain>
    </source>
</reference>
<sequence length="344" mass="38390">MSYTRPLTPRFYCDWVNWLLAEGKMATSDITDNLPNGNVSIATGSSLIEMFDMTPSNLQTITADTESDQIQIQVNTTIATDASQESSFVAIYGHNFQDANIKFKFQHSDTSGFTDGNVVNPALTEIVNLNSGNVAADATANATAGNYATPANNGWTLFSFASTEKNQYVRITIDADGTYSDDIQIGYISIGKYIDLPNAPDINIKRDFNEGEGNIINQTDGGMDFSNLKYLSAPNWYLAPYELKSGSTADSIRRSGRLAWDLNFSFVADTNFTPENWSSSKILQSDTIRNILQYTIGSHLPFLYQWDNSVSTEWDFCLSRVYHKPEIMKTNNVWSIGMQIVERY</sequence>
<accession>A0A0F7L5K3</accession>
<dbReference type="EMBL" id="KR029586">
    <property type="protein sequence ID" value="AKH46818.1"/>
    <property type="molecule type" value="Genomic_DNA"/>
</dbReference>
<reference evidence="1" key="2">
    <citation type="submission" date="2015-03" db="EMBL/GenBank/DDBJ databases">
        <authorList>
            <person name="Chow C.-E.T."/>
            <person name="Winget D.M."/>
            <person name="White R.A.III."/>
            <person name="Hallam S.J."/>
            <person name="Suttle C.A."/>
        </authorList>
    </citation>
    <scope>NUCLEOTIDE SEQUENCE</scope>
    <source>
        <strain evidence="1">Anoxic2_2</strain>
    </source>
</reference>
<organism evidence="1">
    <name type="scientific">uncultured marine virus</name>
    <dbReference type="NCBI Taxonomy" id="186617"/>
    <lineage>
        <taxon>Viruses</taxon>
        <taxon>environmental samples</taxon>
    </lineage>
</organism>
<proteinExistence type="predicted"/>
<name>A0A0F7L5K3_9VIRU</name>